<keyword evidence="2" id="KW-1185">Reference proteome</keyword>
<reference evidence="1 2" key="1">
    <citation type="journal article" date="2022" name="DNA Res.">
        <title>Chromosomal-level genome assembly of the orchid tree Bauhinia variegata (Leguminosae; Cercidoideae) supports the allotetraploid origin hypothesis of Bauhinia.</title>
        <authorList>
            <person name="Zhong Y."/>
            <person name="Chen Y."/>
            <person name="Zheng D."/>
            <person name="Pang J."/>
            <person name="Liu Y."/>
            <person name="Luo S."/>
            <person name="Meng S."/>
            <person name="Qian L."/>
            <person name="Wei D."/>
            <person name="Dai S."/>
            <person name="Zhou R."/>
        </authorList>
    </citation>
    <scope>NUCLEOTIDE SEQUENCE [LARGE SCALE GENOMIC DNA]</scope>
    <source>
        <strain evidence="1">BV-YZ2020</strain>
    </source>
</reference>
<evidence type="ECO:0000313" key="1">
    <source>
        <dbReference type="EMBL" id="KAI4327906.1"/>
    </source>
</evidence>
<protein>
    <submittedName>
        <fullName evidence="1">Uncharacterized protein</fullName>
    </submittedName>
</protein>
<dbReference type="Proteomes" id="UP000828941">
    <property type="component" value="Chromosome 8"/>
</dbReference>
<proteinExistence type="predicted"/>
<accession>A0ACB9MV48</accession>
<name>A0ACB9MV48_BAUVA</name>
<gene>
    <name evidence="1" type="ORF">L6164_020315</name>
</gene>
<dbReference type="EMBL" id="CM039433">
    <property type="protein sequence ID" value="KAI4327906.1"/>
    <property type="molecule type" value="Genomic_DNA"/>
</dbReference>
<organism evidence="1 2">
    <name type="scientific">Bauhinia variegata</name>
    <name type="common">Purple orchid tree</name>
    <name type="synonym">Phanera variegata</name>
    <dbReference type="NCBI Taxonomy" id="167791"/>
    <lineage>
        <taxon>Eukaryota</taxon>
        <taxon>Viridiplantae</taxon>
        <taxon>Streptophyta</taxon>
        <taxon>Embryophyta</taxon>
        <taxon>Tracheophyta</taxon>
        <taxon>Spermatophyta</taxon>
        <taxon>Magnoliopsida</taxon>
        <taxon>eudicotyledons</taxon>
        <taxon>Gunneridae</taxon>
        <taxon>Pentapetalae</taxon>
        <taxon>rosids</taxon>
        <taxon>fabids</taxon>
        <taxon>Fabales</taxon>
        <taxon>Fabaceae</taxon>
        <taxon>Cercidoideae</taxon>
        <taxon>Cercideae</taxon>
        <taxon>Bauhiniinae</taxon>
        <taxon>Bauhinia</taxon>
    </lineage>
</organism>
<sequence length="185" mass="20267">METPSRFKFTQLFFLIISLSSGLISCILCIVAEVKRNKKEDIRWSGNMCYLPPNQAFGCGIAALACFCVAQITANSIFFKNSCSGWKRNAMFKIPAISKILFLISWFSFGFAVILLITATSMSRRQPFGVGWLDGECYLVKGGTYVGSAILILVALASITGSALSTKKTSHVDQGRKIHVQNGMT</sequence>
<comment type="caution">
    <text evidence="1">The sequence shown here is derived from an EMBL/GenBank/DDBJ whole genome shotgun (WGS) entry which is preliminary data.</text>
</comment>
<evidence type="ECO:0000313" key="2">
    <source>
        <dbReference type="Proteomes" id="UP000828941"/>
    </source>
</evidence>